<organism evidence="1 2">
    <name type="scientific">Blastomyces percursus</name>
    <dbReference type="NCBI Taxonomy" id="1658174"/>
    <lineage>
        <taxon>Eukaryota</taxon>
        <taxon>Fungi</taxon>
        <taxon>Dikarya</taxon>
        <taxon>Ascomycota</taxon>
        <taxon>Pezizomycotina</taxon>
        <taxon>Eurotiomycetes</taxon>
        <taxon>Eurotiomycetidae</taxon>
        <taxon>Onygenales</taxon>
        <taxon>Ajellomycetaceae</taxon>
        <taxon>Blastomyces</taxon>
    </lineage>
</organism>
<dbReference type="VEuPathDB" id="FungiDB:ACJ73_00374"/>
<dbReference type="AlphaFoldDB" id="A0A1J9QIB3"/>
<dbReference type="OrthoDB" id="4062651at2759"/>
<sequence length="161" mass="18486">MGIVRSNEAFKKIDGKFQFVYVQIIVRQDNVLYSAKWTDRDLISCRSFFDIQRVETVQSLFAYTGRSDFEKQILREVETCEVLRKHPHPNIASYYGCQVTNGRVSGLCFKRYTSTLLEKVNPQNLNKFAFLSSGRPLVDDFIKASLIGIPSLGQEHYGHVP</sequence>
<keyword evidence="2" id="KW-1185">Reference proteome</keyword>
<gene>
    <name evidence="1" type="ORF">ACJ73_00374</name>
</gene>
<evidence type="ECO:0000313" key="1">
    <source>
        <dbReference type="EMBL" id="OJD28217.1"/>
    </source>
</evidence>
<reference evidence="1 2" key="1">
    <citation type="submission" date="2015-08" db="EMBL/GenBank/DDBJ databases">
        <title>Emmonsia species relationships and genome sequence.</title>
        <authorList>
            <person name="Cuomo C.A."/>
            <person name="Schwartz I.S."/>
            <person name="Kenyon C."/>
            <person name="De Hoog G.S."/>
            <person name="Govender N.P."/>
            <person name="Botha A."/>
            <person name="Moreno L."/>
            <person name="De Vries M."/>
            <person name="Munoz J.F."/>
            <person name="Stielow J.B."/>
        </authorList>
    </citation>
    <scope>NUCLEOTIDE SEQUENCE [LARGE SCALE GENOMIC DNA]</scope>
    <source>
        <strain evidence="1 2">EI222</strain>
    </source>
</reference>
<proteinExistence type="predicted"/>
<dbReference type="EMBL" id="LGTZ01000025">
    <property type="protein sequence ID" value="OJD28217.1"/>
    <property type="molecule type" value="Genomic_DNA"/>
</dbReference>
<evidence type="ECO:0008006" key="3">
    <source>
        <dbReference type="Google" id="ProtNLM"/>
    </source>
</evidence>
<evidence type="ECO:0000313" key="2">
    <source>
        <dbReference type="Proteomes" id="UP000242791"/>
    </source>
</evidence>
<comment type="caution">
    <text evidence="1">The sequence shown here is derived from an EMBL/GenBank/DDBJ whole genome shotgun (WGS) entry which is preliminary data.</text>
</comment>
<dbReference type="Proteomes" id="UP000242791">
    <property type="component" value="Unassembled WGS sequence"/>
</dbReference>
<protein>
    <recommendedName>
        <fullName evidence="3">Protein kinase domain-containing protein</fullName>
    </recommendedName>
</protein>
<dbReference type="STRING" id="1658174.A0A1J9QIB3"/>
<accession>A0A1J9QIB3</accession>
<name>A0A1J9QIB3_9EURO</name>